<evidence type="ECO:0000313" key="2">
    <source>
        <dbReference type="EMBL" id="CEG04876.1"/>
    </source>
</evidence>
<name>A0A090N5P2_9HYPO</name>
<dbReference type="EMBL" id="CBMI010002296">
    <property type="protein sequence ID" value="CEG04876.1"/>
    <property type="molecule type" value="Genomic_DNA"/>
</dbReference>
<dbReference type="AlphaFoldDB" id="A0A090N5P2"/>
<evidence type="ECO:0000256" key="1">
    <source>
        <dbReference type="SAM" id="MobiDB-lite"/>
    </source>
</evidence>
<protein>
    <submittedName>
        <fullName evidence="2">WGS project CBMI000000000 data, contig CS3069_c002298</fullName>
    </submittedName>
</protein>
<sequence length="107" mass="11795">MLSLKNTWTRSKHTETIPEDMPSPIPTIVIPEIGSSDTPESTSHHLVELDAGPVPDRRGSGPEQLDRRSSGGSSRRTPEEVAFSPGRRVSTWGSMFERRGSSPLSRR</sequence>
<organism evidence="2">
    <name type="scientific">Fusarium clavum</name>
    <dbReference type="NCBI Taxonomy" id="2594811"/>
    <lineage>
        <taxon>Eukaryota</taxon>
        <taxon>Fungi</taxon>
        <taxon>Dikarya</taxon>
        <taxon>Ascomycota</taxon>
        <taxon>Pezizomycotina</taxon>
        <taxon>Sordariomycetes</taxon>
        <taxon>Hypocreomycetidae</taxon>
        <taxon>Hypocreales</taxon>
        <taxon>Nectriaceae</taxon>
        <taxon>Fusarium</taxon>
        <taxon>Fusarium incarnatum-equiseti species complex</taxon>
    </lineage>
</organism>
<feature type="region of interest" description="Disordered" evidence="1">
    <location>
        <begin position="1"/>
        <end position="107"/>
    </location>
</feature>
<feature type="compositionally biased region" description="Basic and acidic residues" evidence="1">
    <location>
        <begin position="55"/>
        <end position="69"/>
    </location>
</feature>
<dbReference type="EMBL" id="HG319269">
    <property type="protein sequence ID" value="CEG05841.1"/>
    <property type="molecule type" value="Genomic_DNA"/>
</dbReference>
<accession>A0A090N5P2</accession>
<reference evidence="2" key="1">
    <citation type="submission" date="2013-05" db="EMBL/GenBank/DDBJ databases">
        <title>Draft genome sequences of six wheat associated Fusarium spp. isolates.</title>
        <authorList>
            <person name="Moolhuijzen P.M."/>
            <person name="Manners J.M."/>
            <person name="Wilcox S."/>
            <person name="Bellgard M.I."/>
            <person name="Gardiner D.M."/>
        </authorList>
    </citation>
    <scope>NUCLEOTIDE SEQUENCE</scope>
    <source>
        <strain evidence="2">CS3069</strain>
    </source>
</reference>
<proteinExistence type="predicted"/>
<gene>
    <name evidence="2" type="ORF">BN850_0079950</name>
</gene>